<name>A0A4Q7KP35_9PSEU</name>
<keyword evidence="4" id="KW-1185">Reference proteome</keyword>
<feature type="region of interest" description="Disordered" evidence="1">
    <location>
        <begin position="110"/>
        <end position="137"/>
    </location>
</feature>
<organism evidence="3 4">
    <name type="scientific">Herbihabitans rhizosphaerae</name>
    <dbReference type="NCBI Taxonomy" id="1872711"/>
    <lineage>
        <taxon>Bacteria</taxon>
        <taxon>Bacillati</taxon>
        <taxon>Actinomycetota</taxon>
        <taxon>Actinomycetes</taxon>
        <taxon>Pseudonocardiales</taxon>
        <taxon>Pseudonocardiaceae</taxon>
        <taxon>Herbihabitans</taxon>
    </lineage>
</organism>
<dbReference type="Pfam" id="PF07179">
    <property type="entry name" value="SseB"/>
    <property type="match status" value="1"/>
</dbReference>
<dbReference type="InterPro" id="IPR049975">
    <property type="entry name" value="SAV_915-like_dom"/>
</dbReference>
<dbReference type="Proteomes" id="UP000294257">
    <property type="component" value="Unassembled WGS sequence"/>
</dbReference>
<reference evidence="3 4" key="1">
    <citation type="submission" date="2019-02" db="EMBL/GenBank/DDBJ databases">
        <title>Genomic Encyclopedia of Type Strains, Phase IV (KMG-IV): sequencing the most valuable type-strain genomes for metagenomic binning, comparative biology and taxonomic classification.</title>
        <authorList>
            <person name="Goeker M."/>
        </authorList>
    </citation>
    <scope>NUCLEOTIDE SEQUENCE [LARGE SCALE GENOMIC DNA]</scope>
    <source>
        <strain evidence="3 4">DSM 101727</strain>
    </source>
</reference>
<evidence type="ECO:0000313" key="4">
    <source>
        <dbReference type="Proteomes" id="UP000294257"/>
    </source>
</evidence>
<accession>A0A4Q7KP35</accession>
<feature type="region of interest" description="Disordered" evidence="1">
    <location>
        <begin position="1"/>
        <end position="23"/>
    </location>
</feature>
<dbReference type="AlphaFoldDB" id="A0A4Q7KP35"/>
<proteinExistence type="predicted"/>
<dbReference type="OrthoDB" id="3611885at2"/>
<protein>
    <submittedName>
        <fullName evidence="3">Type III secretion system (T3SS) SseB-like protein</fullName>
    </submittedName>
</protein>
<dbReference type="NCBIfam" id="NF042914">
    <property type="entry name" value="SAV915_dom"/>
    <property type="match status" value="1"/>
</dbReference>
<evidence type="ECO:0000259" key="2">
    <source>
        <dbReference type="Pfam" id="PF07179"/>
    </source>
</evidence>
<comment type="caution">
    <text evidence="3">The sequence shown here is derived from an EMBL/GenBank/DDBJ whole genome shotgun (WGS) entry which is preliminary data.</text>
</comment>
<evidence type="ECO:0000256" key="1">
    <source>
        <dbReference type="SAM" id="MobiDB-lite"/>
    </source>
</evidence>
<dbReference type="RefSeq" id="WP_130345608.1">
    <property type="nucleotide sequence ID" value="NZ_SGWQ01000006.1"/>
</dbReference>
<dbReference type="InterPro" id="IPR009839">
    <property type="entry name" value="SseB_N"/>
</dbReference>
<sequence length="137" mass="14964">MESRGHGDPASLPDVPESGVADDGMAGRFFCVPSRPARPGDRTVDLELYRDGDGRPLLLAYTSRELLEAGCGPHQAAVVIPAERLADVAEEAGAAGVAFDPVLAEDARRTKPVADWRRRPERRRTVDWKSKWTGLEE</sequence>
<dbReference type="EMBL" id="SGWQ01000006">
    <property type="protein sequence ID" value="RZS37002.1"/>
    <property type="molecule type" value="Genomic_DNA"/>
</dbReference>
<evidence type="ECO:0000313" key="3">
    <source>
        <dbReference type="EMBL" id="RZS37002.1"/>
    </source>
</evidence>
<feature type="compositionally biased region" description="Basic and acidic residues" evidence="1">
    <location>
        <begin position="110"/>
        <end position="130"/>
    </location>
</feature>
<feature type="domain" description="SseB protein N-terminal" evidence="2">
    <location>
        <begin position="32"/>
        <end position="101"/>
    </location>
</feature>
<gene>
    <name evidence="3" type="ORF">EV193_106237</name>
</gene>